<dbReference type="GO" id="GO:0005886">
    <property type="term" value="C:plasma membrane"/>
    <property type="evidence" value="ECO:0007669"/>
    <property type="project" value="UniProtKB-SubCell"/>
</dbReference>
<dbReference type="PIRSF" id="PIRSF002869">
    <property type="entry name" value="MviN"/>
    <property type="match status" value="1"/>
</dbReference>
<dbReference type="Proteomes" id="UP000027946">
    <property type="component" value="Unassembled WGS sequence"/>
</dbReference>
<feature type="transmembrane region" description="Helical" evidence="8">
    <location>
        <begin position="87"/>
        <end position="106"/>
    </location>
</feature>
<dbReference type="GO" id="GO:0034204">
    <property type="term" value="P:lipid translocation"/>
    <property type="evidence" value="ECO:0007669"/>
    <property type="project" value="TreeGrafter"/>
</dbReference>
<feature type="transmembrane region" description="Helical" evidence="8">
    <location>
        <begin position="183"/>
        <end position="203"/>
    </location>
</feature>
<dbReference type="PANTHER" id="PTHR47019">
    <property type="entry name" value="LIPID II FLIPPASE MURJ"/>
    <property type="match status" value="1"/>
</dbReference>
<comment type="pathway">
    <text evidence="8">Cell wall biogenesis; peptidoglycan biosynthesis.</text>
</comment>
<dbReference type="GO" id="GO:0071555">
    <property type="term" value="P:cell wall organization"/>
    <property type="evidence" value="ECO:0007669"/>
    <property type="project" value="UniProtKB-UniRule"/>
</dbReference>
<evidence type="ECO:0000256" key="2">
    <source>
        <dbReference type="ARBA" id="ARBA00022475"/>
    </source>
</evidence>
<feature type="transmembrane region" description="Helical" evidence="8">
    <location>
        <begin position="126"/>
        <end position="145"/>
    </location>
</feature>
<gene>
    <name evidence="8 10" type="primary">murJ</name>
    <name evidence="10" type="ORF">CLIT_14c00770</name>
</gene>
<comment type="caution">
    <text evidence="10">The sequence shown here is derived from an EMBL/GenBank/DDBJ whole genome shotgun (WGS) entry which is preliminary data.</text>
</comment>
<feature type="transmembrane region" description="Helical" evidence="8">
    <location>
        <begin position="377"/>
        <end position="396"/>
    </location>
</feature>
<evidence type="ECO:0000256" key="4">
    <source>
        <dbReference type="ARBA" id="ARBA00022960"/>
    </source>
</evidence>
<dbReference type="NCBIfam" id="TIGR01695">
    <property type="entry name" value="murJ_mviN"/>
    <property type="match status" value="1"/>
</dbReference>
<keyword evidence="8 9" id="KW-0961">Cell wall biogenesis/degradation</keyword>
<feature type="transmembrane region" description="Helical" evidence="8">
    <location>
        <begin position="348"/>
        <end position="370"/>
    </location>
</feature>
<dbReference type="PANTHER" id="PTHR47019:SF1">
    <property type="entry name" value="LIPID II FLIPPASE MURJ"/>
    <property type="match status" value="1"/>
</dbReference>
<evidence type="ECO:0000256" key="5">
    <source>
        <dbReference type="ARBA" id="ARBA00022984"/>
    </source>
</evidence>
<dbReference type="Pfam" id="PF03023">
    <property type="entry name" value="MurJ"/>
    <property type="match status" value="1"/>
</dbReference>
<evidence type="ECO:0000256" key="7">
    <source>
        <dbReference type="ARBA" id="ARBA00023136"/>
    </source>
</evidence>
<dbReference type="RefSeq" id="WP_038266482.1">
    <property type="nucleotide sequence ID" value="NZ_FSRH01000015.1"/>
</dbReference>
<feature type="transmembrane region" description="Helical" evidence="8">
    <location>
        <begin position="44"/>
        <end position="67"/>
    </location>
</feature>
<dbReference type="GO" id="GO:0009252">
    <property type="term" value="P:peptidoglycan biosynthetic process"/>
    <property type="evidence" value="ECO:0007669"/>
    <property type="project" value="UniProtKB-UniRule"/>
</dbReference>
<feature type="transmembrane region" description="Helical" evidence="8">
    <location>
        <begin position="224"/>
        <end position="244"/>
    </location>
</feature>
<evidence type="ECO:0000256" key="1">
    <source>
        <dbReference type="ARBA" id="ARBA00004651"/>
    </source>
</evidence>
<evidence type="ECO:0000256" key="3">
    <source>
        <dbReference type="ARBA" id="ARBA00022692"/>
    </source>
</evidence>
<dbReference type="GO" id="GO:0015648">
    <property type="term" value="F:lipid-linked peptidoglycan transporter activity"/>
    <property type="evidence" value="ECO:0007669"/>
    <property type="project" value="UniProtKB-UniRule"/>
</dbReference>
<feature type="transmembrane region" description="Helical" evidence="8">
    <location>
        <begin position="473"/>
        <end position="494"/>
    </location>
</feature>
<dbReference type="InterPro" id="IPR004268">
    <property type="entry name" value="MurJ"/>
</dbReference>
<dbReference type="eggNOG" id="COG0728">
    <property type="taxonomic scope" value="Bacteria"/>
</dbReference>
<reference evidence="10 11" key="1">
    <citation type="submission" date="2014-03" db="EMBL/GenBank/DDBJ databases">
        <title>Genome sequence of Clostridium litorale W6, DSM 5388.</title>
        <authorList>
            <person name="Poehlein A."/>
            <person name="Jagirdar A."/>
            <person name="Khonsari B."/>
            <person name="Chibani C.M."/>
            <person name="Gutierrez Gutierrez D.A."/>
            <person name="Davydova E."/>
            <person name="Alghaithi H.S."/>
            <person name="Nair K.P."/>
            <person name="Dhamotharan K."/>
            <person name="Chandran L."/>
            <person name="G W."/>
            <person name="Daniel R."/>
        </authorList>
    </citation>
    <scope>NUCLEOTIDE SEQUENCE [LARGE SCALE GENOMIC DNA]</scope>
    <source>
        <strain evidence="10 11">W6</strain>
    </source>
</reference>
<keyword evidence="6 8" id="KW-1133">Transmembrane helix</keyword>
<dbReference type="InterPro" id="IPR051050">
    <property type="entry name" value="Lipid_II_flippase_MurJ/MviN"/>
</dbReference>
<comment type="similarity">
    <text evidence="8 9">Belongs to the MurJ/MviN family.</text>
</comment>
<keyword evidence="8 9" id="KW-0813">Transport</keyword>
<protein>
    <recommendedName>
        <fullName evidence="8">Probable lipid II flippase MurJ</fullName>
    </recommendedName>
</protein>
<evidence type="ECO:0000313" key="10">
    <source>
        <dbReference type="EMBL" id="KDR94616.1"/>
    </source>
</evidence>
<feature type="transmembrane region" description="Helical" evidence="8">
    <location>
        <begin position="7"/>
        <end position="24"/>
    </location>
</feature>
<evidence type="ECO:0000256" key="9">
    <source>
        <dbReference type="PIRNR" id="PIRNR002869"/>
    </source>
</evidence>
<feature type="transmembrane region" description="Helical" evidence="8">
    <location>
        <begin position="402"/>
        <end position="422"/>
    </location>
</feature>
<keyword evidence="7 8" id="KW-0472">Membrane</keyword>
<proteinExistence type="inferred from homology"/>
<accession>A0A069RC90</accession>
<dbReference type="STRING" id="1121324.CLIT_14c00770"/>
<evidence type="ECO:0000313" key="11">
    <source>
        <dbReference type="Proteomes" id="UP000027946"/>
    </source>
</evidence>
<keyword evidence="5 8" id="KW-0573">Peptidoglycan synthesis</keyword>
<evidence type="ECO:0000256" key="6">
    <source>
        <dbReference type="ARBA" id="ARBA00022989"/>
    </source>
</evidence>
<comment type="function">
    <text evidence="8 9">Involved in peptidoglycan biosynthesis. Transports lipid-linked peptidoglycan precursors from the inner to the outer leaflet of the cytoplasmic membrane.</text>
</comment>
<sequence length="515" mass="55953">MSNTIKYVFVVMSVTILSKIIGFARDIVMASVLGATSYTDAYLVALTVPEMMMIVFASAFGIMFIPVFSRLKSSRGHESAVIFTNKVINLMAIMGLVLSLVGIAFARPLMSIFASGFEKETFDLTVSFARILFSGMVFMSVNYILTSYMQSNENFAIPAAMSIPYNIIIIASIFLSSKGTIETLVYGTLIAMFSQFAIQFAFMHRRDFKYKFIIDMGDENIKEMLLLALPLILSFGVIQIQVIVDRMLASNLSAGSITALSLASRLHNFAVEIFAISSLTVIYPLLAKNHAENDMGTLKYSISRSINVIVMLLTPIAAVTAIFHLPIIKLLFERGAFDSNATQMTSMALAFYSLSMLFSGLTETLTRIFYSIEDTKTPLLSATAAMIVNISLKFSLIGPLGIGGLALASGLASLFRTSLLAYSLRKKIGSFSGMNMTVVFSKVVVSSVAAGVISKAAFGHISRAVAPGFWGNALSLGASLALAAVIYLTLILVFKIDETNIIVNLFKNKVKEKVS</sequence>
<evidence type="ECO:0000256" key="8">
    <source>
        <dbReference type="HAMAP-Rule" id="MF_02078"/>
    </source>
</evidence>
<name>A0A069RC90_PEPLI</name>
<feature type="transmembrane region" description="Helical" evidence="8">
    <location>
        <begin position="269"/>
        <end position="287"/>
    </location>
</feature>
<dbReference type="UniPathway" id="UPA00219"/>
<dbReference type="EMBL" id="JJMM01000014">
    <property type="protein sequence ID" value="KDR94616.1"/>
    <property type="molecule type" value="Genomic_DNA"/>
</dbReference>
<feature type="transmembrane region" description="Helical" evidence="8">
    <location>
        <begin position="308"/>
        <end position="328"/>
    </location>
</feature>
<comment type="subcellular location">
    <subcellularLocation>
        <location evidence="1 8">Cell membrane</location>
        <topology evidence="1 8">Multi-pass membrane protein</topology>
    </subcellularLocation>
</comment>
<keyword evidence="3 8" id="KW-0812">Transmembrane</keyword>
<dbReference type="AlphaFoldDB" id="A0A069RC90"/>
<keyword evidence="4 8" id="KW-0133">Cell shape</keyword>
<feature type="transmembrane region" description="Helical" evidence="8">
    <location>
        <begin position="434"/>
        <end position="453"/>
    </location>
</feature>
<feature type="transmembrane region" description="Helical" evidence="8">
    <location>
        <begin position="157"/>
        <end position="177"/>
    </location>
</feature>
<keyword evidence="11" id="KW-1185">Reference proteome</keyword>
<dbReference type="CDD" id="cd13123">
    <property type="entry name" value="MATE_MurJ_like"/>
    <property type="match status" value="1"/>
</dbReference>
<dbReference type="HAMAP" id="MF_02078">
    <property type="entry name" value="MurJ_MviN"/>
    <property type="match status" value="1"/>
</dbReference>
<dbReference type="PRINTS" id="PR01806">
    <property type="entry name" value="VIRFACTRMVIN"/>
</dbReference>
<dbReference type="OrthoDB" id="9804143at2"/>
<organism evidence="10 11">
    <name type="scientific">Peptoclostridium litorale DSM 5388</name>
    <dbReference type="NCBI Taxonomy" id="1121324"/>
    <lineage>
        <taxon>Bacteria</taxon>
        <taxon>Bacillati</taxon>
        <taxon>Bacillota</taxon>
        <taxon>Clostridia</taxon>
        <taxon>Peptostreptococcales</taxon>
        <taxon>Peptoclostridiaceae</taxon>
        <taxon>Peptoclostridium</taxon>
    </lineage>
</organism>
<dbReference type="GO" id="GO:0008360">
    <property type="term" value="P:regulation of cell shape"/>
    <property type="evidence" value="ECO:0007669"/>
    <property type="project" value="UniProtKB-UniRule"/>
</dbReference>
<keyword evidence="2 8" id="KW-1003">Cell membrane</keyword>